<accession>A0A7I8DBD2</accession>
<reference evidence="18 19" key="1">
    <citation type="submission" date="2020-08" db="EMBL/GenBank/DDBJ databases">
        <title>Complete Genome Sequence of Effusibacillus dendaii Strain skT53, Isolated from Farmland soil.</title>
        <authorList>
            <person name="Konishi T."/>
            <person name="Kawasaki H."/>
        </authorList>
    </citation>
    <scope>NUCLEOTIDE SEQUENCE [LARGE SCALE GENOMIC DNA]</scope>
    <source>
        <strain evidence="19">skT53</strain>
    </source>
</reference>
<dbReference type="GO" id="GO:0003684">
    <property type="term" value="F:damaged DNA binding"/>
    <property type="evidence" value="ECO:0007669"/>
    <property type="project" value="InterPro"/>
</dbReference>
<keyword evidence="8 16" id="KW-0235">DNA replication</keyword>
<gene>
    <name evidence="16 18" type="primary">dinB</name>
    <name evidence="18" type="ORF">skT53_23690</name>
</gene>
<dbReference type="SUPFAM" id="SSF56672">
    <property type="entry name" value="DNA/RNA polymerases"/>
    <property type="match status" value="1"/>
</dbReference>
<dbReference type="InterPro" id="IPR022880">
    <property type="entry name" value="DNApol_IV"/>
</dbReference>
<dbReference type="GO" id="GO:0006281">
    <property type="term" value="P:DNA repair"/>
    <property type="evidence" value="ECO:0007669"/>
    <property type="project" value="UniProtKB-UniRule"/>
</dbReference>
<evidence type="ECO:0000256" key="15">
    <source>
        <dbReference type="ARBA" id="ARBA00049244"/>
    </source>
</evidence>
<feature type="site" description="Substrate discrimination" evidence="16">
    <location>
        <position position="16"/>
    </location>
</feature>
<feature type="binding site" evidence="16">
    <location>
        <position position="105"/>
    </location>
    <ligand>
        <name>Mg(2+)</name>
        <dbReference type="ChEBI" id="CHEBI:18420"/>
    </ligand>
</feature>
<dbReference type="GO" id="GO:0000287">
    <property type="term" value="F:magnesium ion binding"/>
    <property type="evidence" value="ECO:0007669"/>
    <property type="project" value="UniProtKB-UniRule"/>
</dbReference>
<dbReference type="PROSITE" id="PS50173">
    <property type="entry name" value="UMUC"/>
    <property type="match status" value="1"/>
</dbReference>
<proteinExistence type="inferred from homology"/>
<dbReference type="NCBIfam" id="NF002882">
    <property type="entry name" value="PRK03348.1"/>
    <property type="match status" value="1"/>
</dbReference>
<evidence type="ECO:0000256" key="12">
    <source>
        <dbReference type="ARBA" id="ARBA00022932"/>
    </source>
</evidence>
<dbReference type="InterPro" id="IPR036775">
    <property type="entry name" value="DNA_pol_Y-fam_lit_finger_sf"/>
</dbReference>
<evidence type="ECO:0000313" key="19">
    <source>
        <dbReference type="Proteomes" id="UP000593802"/>
    </source>
</evidence>
<evidence type="ECO:0000256" key="6">
    <source>
        <dbReference type="ARBA" id="ARBA00022679"/>
    </source>
</evidence>
<keyword evidence="7 16" id="KW-0548">Nucleotidyltransferase</keyword>
<dbReference type="InterPro" id="IPR043502">
    <property type="entry name" value="DNA/RNA_pol_sf"/>
</dbReference>
<dbReference type="GO" id="GO:0042276">
    <property type="term" value="P:error-prone translesion synthesis"/>
    <property type="evidence" value="ECO:0007669"/>
    <property type="project" value="TreeGrafter"/>
</dbReference>
<sequence>MASRNCILHVDMDAFFAAVEQRDNPSLQGKPVIIGGLGARGVVSTASYEARSFGVHSAMPMSEAKRRCPKGIYLPVNGQKYRSVSRQVFAIFHRYTPLVEGLSIDEAFLDVTGCETLFGPAETIALQIKNEIRQETGLTASVGLSYCKFLAKLASDLNKPDGFTIIREEDIQNLVHPLPISKLWGVGEKAAAQLNRLGIRTIGDAAAMDLAKMRRTIGHLADHIFQLSQGIDPRPVEPYHERKSIGQEVTFSEDVTDIEFLHTSLLEQAETVARELRQSHMEAKTITLKLRYASFQTTTKSHTWTEPTQSGSKIYQAAKQLLQKCGLRPTDRIRLIGISTSSLIAERGHVQANLFDQAPDKNHHLQETVDRLKDKFGETVITRARLVKKHFADAPSERRNEE</sequence>
<dbReference type="InterPro" id="IPR017961">
    <property type="entry name" value="DNA_pol_Y-fam_little_finger"/>
</dbReference>
<dbReference type="Pfam" id="PF11799">
    <property type="entry name" value="IMS_C"/>
    <property type="match status" value="1"/>
</dbReference>
<comment type="cofactor">
    <cofactor evidence="16">
        <name>Mg(2+)</name>
        <dbReference type="ChEBI" id="CHEBI:18420"/>
    </cofactor>
    <text evidence="16">Binds 2 magnesium ions per subunit.</text>
</comment>
<evidence type="ECO:0000256" key="13">
    <source>
        <dbReference type="ARBA" id="ARBA00023125"/>
    </source>
</evidence>
<dbReference type="InterPro" id="IPR050116">
    <property type="entry name" value="DNA_polymerase-Y"/>
</dbReference>
<feature type="domain" description="UmuC" evidence="17">
    <location>
        <begin position="7"/>
        <end position="187"/>
    </location>
</feature>
<dbReference type="PANTHER" id="PTHR11076">
    <property type="entry name" value="DNA REPAIR POLYMERASE UMUC / TRANSFERASE FAMILY MEMBER"/>
    <property type="match status" value="1"/>
</dbReference>
<evidence type="ECO:0000256" key="11">
    <source>
        <dbReference type="ARBA" id="ARBA00022842"/>
    </source>
</evidence>
<comment type="similarity">
    <text evidence="2 16">Belongs to the DNA polymerase type-Y family.</text>
</comment>
<evidence type="ECO:0000256" key="9">
    <source>
        <dbReference type="ARBA" id="ARBA00022723"/>
    </source>
</evidence>
<evidence type="ECO:0000256" key="14">
    <source>
        <dbReference type="ARBA" id="ARBA00023204"/>
    </source>
</evidence>
<dbReference type="InterPro" id="IPR001126">
    <property type="entry name" value="UmuC"/>
</dbReference>
<dbReference type="Gene3D" id="1.10.150.20">
    <property type="entry name" value="5' to 3' exonuclease, C-terminal subdomain"/>
    <property type="match status" value="1"/>
</dbReference>
<dbReference type="FunFam" id="3.40.1170.60:FF:000001">
    <property type="entry name" value="DNA polymerase IV"/>
    <property type="match status" value="1"/>
</dbReference>
<dbReference type="NCBIfam" id="NF002751">
    <property type="entry name" value="PRK02794.1"/>
    <property type="match status" value="1"/>
</dbReference>
<dbReference type="GO" id="GO:0005829">
    <property type="term" value="C:cytosol"/>
    <property type="evidence" value="ECO:0007669"/>
    <property type="project" value="TreeGrafter"/>
</dbReference>
<dbReference type="Pfam" id="PF00817">
    <property type="entry name" value="IMS"/>
    <property type="match status" value="1"/>
</dbReference>
<keyword evidence="11 16" id="KW-0460">Magnesium</keyword>
<comment type="function">
    <text evidence="16">Poorly processive, error-prone DNA polymerase involved in untargeted mutagenesis. Copies undamaged DNA at stalled replication forks, which arise in vivo from mismatched or misaligned primer ends. These misaligned primers can be extended by PolIV. Exhibits no 3'-5' exonuclease (proofreading) activity. May be involved in translesional synthesis, in conjunction with the beta clamp from PolIII.</text>
</comment>
<dbReference type="HAMAP" id="MF_01113">
    <property type="entry name" value="DNApol_IV"/>
    <property type="match status" value="1"/>
</dbReference>
<keyword evidence="6 16" id="KW-0808">Transferase</keyword>
<dbReference type="NCBIfam" id="NF002677">
    <property type="entry name" value="PRK02406.1"/>
    <property type="match status" value="1"/>
</dbReference>
<dbReference type="InterPro" id="IPR024728">
    <property type="entry name" value="PolY_HhH_motif"/>
</dbReference>
<evidence type="ECO:0000256" key="5">
    <source>
        <dbReference type="ARBA" id="ARBA00022490"/>
    </source>
</evidence>
<protein>
    <recommendedName>
        <fullName evidence="16">DNA polymerase IV</fullName>
        <shortName evidence="16">Pol IV</shortName>
        <ecNumber evidence="16">2.7.7.7</ecNumber>
    </recommendedName>
</protein>
<keyword evidence="10 16" id="KW-0227">DNA damage</keyword>
<keyword evidence="19" id="KW-1185">Reference proteome</keyword>
<dbReference type="SUPFAM" id="SSF100879">
    <property type="entry name" value="Lesion bypass DNA polymerase (Y-family), little finger domain"/>
    <property type="match status" value="1"/>
</dbReference>
<dbReference type="NCBIfam" id="NF010731">
    <property type="entry name" value="PRK14133.1"/>
    <property type="match status" value="1"/>
</dbReference>
<evidence type="ECO:0000256" key="16">
    <source>
        <dbReference type="HAMAP-Rule" id="MF_01113"/>
    </source>
</evidence>
<dbReference type="Gene3D" id="3.30.1490.100">
    <property type="entry name" value="DNA polymerase, Y-family, little finger domain"/>
    <property type="match status" value="1"/>
</dbReference>
<evidence type="ECO:0000256" key="1">
    <source>
        <dbReference type="ARBA" id="ARBA00004496"/>
    </source>
</evidence>
<comment type="catalytic activity">
    <reaction evidence="15 16">
        <text>DNA(n) + a 2'-deoxyribonucleoside 5'-triphosphate = DNA(n+1) + diphosphate</text>
        <dbReference type="Rhea" id="RHEA:22508"/>
        <dbReference type="Rhea" id="RHEA-COMP:17339"/>
        <dbReference type="Rhea" id="RHEA-COMP:17340"/>
        <dbReference type="ChEBI" id="CHEBI:33019"/>
        <dbReference type="ChEBI" id="CHEBI:61560"/>
        <dbReference type="ChEBI" id="CHEBI:173112"/>
        <dbReference type="EC" id="2.7.7.7"/>
    </reaction>
</comment>
<dbReference type="RefSeq" id="WP_200757305.1">
    <property type="nucleotide sequence ID" value="NZ_AP023366.1"/>
</dbReference>
<name>A0A7I8DBD2_9BACL</name>
<dbReference type="AlphaFoldDB" id="A0A7I8DBD2"/>
<organism evidence="18 19">
    <name type="scientific">Effusibacillus dendaii</name>
    <dbReference type="NCBI Taxonomy" id="2743772"/>
    <lineage>
        <taxon>Bacteria</taxon>
        <taxon>Bacillati</taxon>
        <taxon>Bacillota</taxon>
        <taxon>Bacilli</taxon>
        <taxon>Bacillales</taxon>
        <taxon>Alicyclobacillaceae</taxon>
        <taxon>Effusibacillus</taxon>
    </lineage>
</organism>
<feature type="binding site" evidence="16">
    <location>
        <position position="11"/>
    </location>
    <ligand>
        <name>Mg(2+)</name>
        <dbReference type="ChEBI" id="CHEBI:18420"/>
    </ligand>
</feature>
<dbReference type="GO" id="GO:0009432">
    <property type="term" value="P:SOS response"/>
    <property type="evidence" value="ECO:0007669"/>
    <property type="project" value="TreeGrafter"/>
</dbReference>
<dbReference type="NCBIfam" id="NF003015">
    <property type="entry name" value="PRK03858.1"/>
    <property type="match status" value="1"/>
</dbReference>
<evidence type="ECO:0000256" key="10">
    <source>
        <dbReference type="ARBA" id="ARBA00022763"/>
    </source>
</evidence>
<evidence type="ECO:0000259" key="17">
    <source>
        <dbReference type="PROSITE" id="PS50173"/>
    </source>
</evidence>
<feature type="active site" evidence="16">
    <location>
        <position position="106"/>
    </location>
</feature>
<evidence type="ECO:0000256" key="2">
    <source>
        <dbReference type="ARBA" id="ARBA00010945"/>
    </source>
</evidence>
<evidence type="ECO:0000256" key="7">
    <source>
        <dbReference type="ARBA" id="ARBA00022695"/>
    </source>
</evidence>
<dbReference type="EMBL" id="AP023366">
    <property type="protein sequence ID" value="BCJ87384.1"/>
    <property type="molecule type" value="Genomic_DNA"/>
</dbReference>
<keyword evidence="4 16" id="KW-0515">Mutator protein</keyword>
<dbReference type="Gene3D" id="3.30.70.270">
    <property type="match status" value="1"/>
</dbReference>
<comment type="subcellular location">
    <subcellularLocation>
        <location evidence="1 16">Cytoplasm</location>
    </subcellularLocation>
</comment>
<dbReference type="EC" id="2.7.7.7" evidence="16"/>
<keyword evidence="14 16" id="KW-0234">DNA repair</keyword>
<evidence type="ECO:0000313" key="18">
    <source>
        <dbReference type="EMBL" id="BCJ87384.1"/>
    </source>
</evidence>
<dbReference type="FunFam" id="3.30.1490.100:FF:000004">
    <property type="entry name" value="DNA polymerase IV"/>
    <property type="match status" value="1"/>
</dbReference>
<dbReference type="InterPro" id="IPR043128">
    <property type="entry name" value="Rev_trsase/Diguanyl_cyclase"/>
</dbReference>
<dbReference type="Gene3D" id="3.40.1170.60">
    <property type="match status" value="1"/>
</dbReference>
<evidence type="ECO:0000256" key="3">
    <source>
        <dbReference type="ARBA" id="ARBA00011245"/>
    </source>
</evidence>
<keyword evidence="12 16" id="KW-0239">DNA-directed DNA polymerase</keyword>
<dbReference type="CDD" id="cd03586">
    <property type="entry name" value="PolY_Pol_IV_kappa"/>
    <property type="match status" value="1"/>
</dbReference>
<evidence type="ECO:0000256" key="4">
    <source>
        <dbReference type="ARBA" id="ARBA00022457"/>
    </source>
</evidence>
<evidence type="ECO:0000256" key="8">
    <source>
        <dbReference type="ARBA" id="ARBA00022705"/>
    </source>
</evidence>
<keyword evidence="9 16" id="KW-0479">Metal-binding</keyword>
<dbReference type="KEGG" id="eff:skT53_23690"/>
<comment type="subunit">
    <text evidence="3 16">Monomer.</text>
</comment>
<dbReference type="GO" id="GO:0003887">
    <property type="term" value="F:DNA-directed DNA polymerase activity"/>
    <property type="evidence" value="ECO:0007669"/>
    <property type="project" value="UniProtKB-UniRule"/>
</dbReference>
<keyword evidence="5 16" id="KW-0963">Cytoplasm</keyword>
<dbReference type="PANTHER" id="PTHR11076:SF33">
    <property type="entry name" value="DNA POLYMERASE KAPPA"/>
    <property type="match status" value="1"/>
</dbReference>
<keyword evidence="13 16" id="KW-0238">DNA-binding</keyword>
<dbReference type="Proteomes" id="UP000593802">
    <property type="component" value="Chromosome"/>
</dbReference>
<dbReference type="Pfam" id="PF11798">
    <property type="entry name" value="IMS_HHH"/>
    <property type="match status" value="1"/>
</dbReference>
<dbReference type="GO" id="GO:0006261">
    <property type="term" value="P:DNA-templated DNA replication"/>
    <property type="evidence" value="ECO:0007669"/>
    <property type="project" value="UniProtKB-UniRule"/>
</dbReference>